<keyword evidence="3" id="KW-1003">Cell membrane</keyword>
<feature type="transmembrane region" description="Helical" evidence="7">
    <location>
        <begin position="310"/>
        <end position="332"/>
    </location>
</feature>
<dbReference type="SUPFAM" id="SSF103473">
    <property type="entry name" value="MFS general substrate transporter"/>
    <property type="match status" value="1"/>
</dbReference>
<organism evidence="9 10">
    <name type="scientific">Asanoa iriomotensis</name>
    <dbReference type="NCBI Taxonomy" id="234613"/>
    <lineage>
        <taxon>Bacteria</taxon>
        <taxon>Bacillati</taxon>
        <taxon>Actinomycetota</taxon>
        <taxon>Actinomycetes</taxon>
        <taxon>Micromonosporales</taxon>
        <taxon>Micromonosporaceae</taxon>
        <taxon>Asanoa</taxon>
    </lineage>
</organism>
<dbReference type="RefSeq" id="WP_203701814.1">
    <property type="nucleotide sequence ID" value="NZ_BAAALU010000008.1"/>
</dbReference>
<evidence type="ECO:0000256" key="5">
    <source>
        <dbReference type="ARBA" id="ARBA00022989"/>
    </source>
</evidence>
<feature type="transmembrane region" description="Helical" evidence="7">
    <location>
        <begin position="18"/>
        <end position="43"/>
    </location>
</feature>
<feature type="transmembrane region" description="Helical" evidence="7">
    <location>
        <begin position="86"/>
        <end position="105"/>
    </location>
</feature>
<feature type="transmembrane region" description="Helical" evidence="7">
    <location>
        <begin position="174"/>
        <end position="193"/>
    </location>
</feature>
<dbReference type="Gene3D" id="1.20.1720.10">
    <property type="entry name" value="Multidrug resistance protein D"/>
    <property type="match status" value="1"/>
</dbReference>
<dbReference type="EMBL" id="BONC01000011">
    <property type="protein sequence ID" value="GIF56021.1"/>
    <property type="molecule type" value="Genomic_DNA"/>
</dbReference>
<dbReference type="PANTHER" id="PTHR42718">
    <property type="entry name" value="MAJOR FACILITATOR SUPERFAMILY MULTIDRUG TRANSPORTER MFSC"/>
    <property type="match status" value="1"/>
</dbReference>
<feature type="transmembrane region" description="Helical" evidence="7">
    <location>
        <begin position="512"/>
        <end position="530"/>
    </location>
</feature>
<evidence type="ECO:0000259" key="8">
    <source>
        <dbReference type="PROSITE" id="PS50850"/>
    </source>
</evidence>
<dbReference type="InterPro" id="IPR036259">
    <property type="entry name" value="MFS_trans_sf"/>
</dbReference>
<evidence type="ECO:0000313" key="9">
    <source>
        <dbReference type="EMBL" id="GIF56021.1"/>
    </source>
</evidence>
<evidence type="ECO:0000256" key="7">
    <source>
        <dbReference type="SAM" id="Phobius"/>
    </source>
</evidence>
<evidence type="ECO:0000256" key="4">
    <source>
        <dbReference type="ARBA" id="ARBA00022692"/>
    </source>
</evidence>
<sequence>MTTPTVAPTQERPAGNPWLVLVTLCLGFFMILLDTTIVNIAIPDMSTSLDASLDQILWIINAYVLVYAVLLITAGRLGDIFGPKRLFVIGLVVFTAASAACGLAGSPEQLIVFRVVQGVGGALLTPQTLATITVIFPPDKRGVAFGVWGSVAGVATIAGPTLGGYLVTDFGWEWIFFVNVPVGVLTVVLALVAMPDLRLNRRHRLDWTGTALATIGLFLLVYGLIEGESHDWGEVWGPITIVEVIGAGVLVLAVFMVHQYVTRSGEPLVPFTIFKDRNFAVMSWISAAIAFGMLGLFLPLVIYLQSVLGLTALQAGLAVAPLSLVSMVIAPFAGRLADRAAGKWVLTFGLVLWCAGMATVVALADVGTGQWGLLPGLLIAGAGLGCVFAPLQTIAMRDVPPRQAGAASGLINTTRQLGGVIGSAAVGALLQAQLATKLTAAARANAADLPPDVRQPFVDAVAGATGGSLHIGAGQSGAALPAGVPEQYRQALTDIAARTFHEGFTNAMKTTLLLPLIVLAVAAVSCLLVRSRRADPTPPADRLAEAPAEV</sequence>
<keyword evidence="4 7" id="KW-0812">Transmembrane</keyword>
<protein>
    <submittedName>
        <fullName evidence="9">MFS transporter</fullName>
    </submittedName>
</protein>
<evidence type="ECO:0000256" key="1">
    <source>
        <dbReference type="ARBA" id="ARBA00004651"/>
    </source>
</evidence>
<feature type="transmembrane region" description="Helical" evidence="7">
    <location>
        <begin position="205"/>
        <end position="225"/>
    </location>
</feature>
<feature type="transmembrane region" description="Helical" evidence="7">
    <location>
        <begin position="55"/>
        <end position="74"/>
    </location>
</feature>
<dbReference type="CDD" id="cd17321">
    <property type="entry name" value="MFS_MMR_MDR_like"/>
    <property type="match status" value="1"/>
</dbReference>
<dbReference type="PRINTS" id="PR01036">
    <property type="entry name" value="TCRTETB"/>
</dbReference>
<gene>
    <name evidence="9" type="ORF">Air01nite_21160</name>
</gene>
<dbReference type="PANTHER" id="PTHR42718:SF42">
    <property type="entry name" value="EXPORT PROTEIN"/>
    <property type="match status" value="1"/>
</dbReference>
<dbReference type="PROSITE" id="PS50850">
    <property type="entry name" value="MFS"/>
    <property type="match status" value="1"/>
</dbReference>
<feature type="transmembrane region" description="Helical" evidence="7">
    <location>
        <begin position="370"/>
        <end position="391"/>
    </location>
</feature>
<dbReference type="InterPro" id="IPR004638">
    <property type="entry name" value="EmrB-like"/>
</dbReference>
<reference evidence="9 10" key="1">
    <citation type="submission" date="2021-01" db="EMBL/GenBank/DDBJ databases">
        <title>Whole genome shotgun sequence of Asanoa iriomotensis NBRC 100142.</title>
        <authorList>
            <person name="Komaki H."/>
            <person name="Tamura T."/>
        </authorList>
    </citation>
    <scope>NUCLEOTIDE SEQUENCE [LARGE SCALE GENOMIC DNA]</scope>
    <source>
        <strain evidence="9 10">NBRC 100142</strain>
    </source>
</reference>
<keyword evidence="2" id="KW-0813">Transport</keyword>
<keyword evidence="6 7" id="KW-0472">Membrane</keyword>
<evidence type="ECO:0000256" key="3">
    <source>
        <dbReference type="ARBA" id="ARBA00022475"/>
    </source>
</evidence>
<dbReference type="Gene3D" id="1.20.1250.20">
    <property type="entry name" value="MFS general substrate transporter like domains"/>
    <property type="match status" value="1"/>
</dbReference>
<feature type="transmembrane region" description="Helical" evidence="7">
    <location>
        <begin position="344"/>
        <end position="364"/>
    </location>
</feature>
<feature type="transmembrane region" description="Helical" evidence="7">
    <location>
        <begin position="237"/>
        <end position="258"/>
    </location>
</feature>
<dbReference type="InterPro" id="IPR020846">
    <property type="entry name" value="MFS_dom"/>
</dbReference>
<feature type="domain" description="Major facilitator superfamily (MFS) profile" evidence="8">
    <location>
        <begin position="20"/>
        <end position="533"/>
    </location>
</feature>
<dbReference type="NCBIfam" id="TIGR00711">
    <property type="entry name" value="efflux_EmrB"/>
    <property type="match status" value="1"/>
</dbReference>
<comment type="caution">
    <text evidence="9">The sequence shown here is derived from an EMBL/GenBank/DDBJ whole genome shotgun (WGS) entry which is preliminary data.</text>
</comment>
<keyword evidence="10" id="KW-1185">Reference proteome</keyword>
<dbReference type="Proteomes" id="UP000624325">
    <property type="component" value="Unassembled WGS sequence"/>
</dbReference>
<keyword evidence="5 7" id="KW-1133">Transmembrane helix</keyword>
<feature type="transmembrane region" description="Helical" evidence="7">
    <location>
        <begin position="279"/>
        <end position="304"/>
    </location>
</feature>
<accession>A0ABQ4C0S6</accession>
<dbReference type="Pfam" id="PF07690">
    <property type="entry name" value="MFS_1"/>
    <property type="match status" value="1"/>
</dbReference>
<dbReference type="InterPro" id="IPR011701">
    <property type="entry name" value="MFS"/>
</dbReference>
<feature type="transmembrane region" description="Helical" evidence="7">
    <location>
        <begin position="143"/>
        <end position="168"/>
    </location>
</feature>
<evidence type="ECO:0000256" key="2">
    <source>
        <dbReference type="ARBA" id="ARBA00022448"/>
    </source>
</evidence>
<name>A0ABQ4C0S6_9ACTN</name>
<feature type="transmembrane region" description="Helical" evidence="7">
    <location>
        <begin position="111"/>
        <end position="136"/>
    </location>
</feature>
<comment type="subcellular location">
    <subcellularLocation>
        <location evidence="1">Cell membrane</location>
        <topology evidence="1">Multi-pass membrane protein</topology>
    </subcellularLocation>
</comment>
<evidence type="ECO:0000256" key="6">
    <source>
        <dbReference type="ARBA" id="ARBA00023136"/>
    </source>
</evidence>
<proteinExistence type="predicted"/>
<evidence type="ECO:0000313" key="10">
    <source>
        <dbReference type="Proteomes" id="UP000624325"/>
    </source>
</evidence>